<evidence type="ECO:0000256" key="4">
    <source>
        <dbReference type="ARBA" id="ARBA00022833"/>
    </source>
</evidence>
<evidence type="ECO:0000256" key="1">
    <source>
        <dbReference type="ARBA" id="ARBA00004123"/>
    </source>
</evidence>
<dbReference type="Proteomes" id="UP000193648">
    <property type="component" value="Unassembled WGS sequence"/>
</dbReference>
<dbReference type="InterPro" id="IPR000679">
    <property type="entry name" value="Znf_GATA"/>
</dbReference>
<evidence type="ECO:0000256" key="2">
    <source>
        <dbReference type="ARBA" id="ARBA00022723"/>
    </source>
</evidence>
<keyword evidence="6" id="KW-0804">Transcription</keyword>
<keyword evidence="7" id="KW-0539">Nucleus</keyword>
<dbReference type="GO" id="GO:0008270">
    <property type="term" value="F:zinc ion binding"/>
    <property type="evidence" value="ECO:0007669"/>
    <property type="project" value="UniProtKB-KW"/>
</dbReference>
<dbReference type="InterPro" id="IPR013088">
    <property type="entry name" value="Znf_NHR/GATA"/>
</dbReference>
<dbReference type="InterPro" id="IPR039355">
    <property type="entry name" value="Transcription_factor_GATA"/>
</dbReference>
<dbReference type="RefSeq" id="XP_021883976.1">
    <property type="nucleotide sequence ID" value="XM_022020435.1"/>
</dbReference>
<dbReference type="EMBL" id="MCFF01000008">
    <property type="protein sequence ID" value="ORZ24995.1"/>
    <property type="molecule type" value="Genomic_DNA"/>
</dbReference>
<dbReference type="Pfam" id="PF00320">
    <property type="entry name" value="GATA"/>
    <property type="match status" value="2"/>
</dbReference>
<evidence type="ECO:0000259" key="9">
    <source>
        <dbReference type="PROSITE" id="PS50114"/>
    </source>
</evidence>
<dbReference type="GO" id="GO:0000981">
    <property type="term" value="F:DNA-binding transcription factor activity, RNA polymerase II-specific"/>
    <property type="evidence" value="ECO:0007669"/>
    <property type="project" value="TreeGrafter"/>
</dbReference>
<sequence length="113" mass="12834">CFNCKVTQTPLWRRTPDRKHSLCNACGLYYKQYGAHPLVPGPVTTTSTAPRSPPLMTAKQGIQCVNCLQTQTPLWRKNEAGEPICNACGLYAKLHHRDRPVTMRKAMIARRRR</sequence>
<feature type="non-terminal residue" evidence="10">
    <location>
        <position position="113"/>
    </location>
</feature>
<comment type="subcellular location">
    <subcellularLocation>
        <location evidence="1">Nucleus</location>
    </subcellularLocation>
</comment>
<proteinExistence type="predicted"/>
<dbReference type="PANTHER" id="PTHR10071:SF335">
    <property type="entry name" value="IRON-SENSING TRANSCRIPTIONAL REPRESSOR-RELATED"/>
    <property type="match status" value="1"/>
</dbReference>
<dbReference type="GO" id="GO:0045944">
    <property type="term" value="P:positive regulation of transcription by RNA polymerase II"/>
    <property type="evidence" value="ECO:0007669"/>
    <property type="project" value="TreeGrafter"/>
</dbReference>
<dbReference type="AlphaFoldDB" id="A0A1Y2GWR5"/>
<dbReference type="SUPFAM" id="SSF57716">
    <property type="entry name" value="Glucocorticoid receptor-like (DNA-binding domain)"/>
    <property type="match status" value="2"/>
</dbReference>
<dbReference type="STRING" id="64571.A0A1Y2GWR5"/>
<keyword evidence="5" id="KW-0805">Transcription regulation</keyword>
<evidence type="ECO:0000256" key="8">
    <source>
        <dbReference type="PROSITE-ProRule" id="PRU00094"/>
    </source>
</evidence>
<dbReference type="PROSITE" id="PS00344">
    <property type="entry name" value="GATA_ZN_FINGER_1"/>
    <property type="match status" value="1"/>
</dbReference>
<dbReference type="GO" id="GO:0000978">
    <property type="term" value="F:RNA polymerase II cis-regulatory region sequence-specific DNA binding"/>
    <property type="evidence" value="ECO:0007669"/>
    <property type="project" value="TreeGrafter"/>
</dbReference>
<dbReference type="Gene3D" id="3.30.50.10">
    <property type="entry name" value="Erythroid Transcription Factor GATA-1, subunit A"/>
    <property type="match status" value="2"/>
</dbReference>
<dbReference type="InParanoid" id="A0A1Y2GWR5"/>
<feature type="non-terminal residue" evidence="10">
    <location>
        <position position="1"/>
    </location>
</feature>
<dbReference type="GO" id="GO:0005634">
    <property type="term" value="C:nucleus"/>
    <property type="evidence" value="ECO:0007669"/>
    <property type="project" value="UniProtKB-SubCell"/>
</dbReference>
<dbReference type="PRINTS" id="PR00619">
    <property type="entry name" value="GATAZNFINGER"/>
</dbReference>
<accession>A0A1Y2GWR5</accession>
<evidence type="ECO:0000313" key="10">
    <source>
        <dbReference type="EMBL" id="ORZ24995.1"/>
    </source>
</evidence>
<dbReference type="OrthoDB" id="515401at2759"/>
<evidence type="ECO:0000256" key="6">
    <source>
        <dbReference type="ARBA" id="ARBA00023163"/>
    </source>
</evidence>
<dbReference type="CDD" id="cd00202">
    <property type="entry name" value="ZnF_GATA"/>
    <property type="match status" value="2"/>
</dbReference>
<dbReference type="SMART" id="SM00401">
    <property type="entry name" value="ZnF_GATA"/>
    <property type="match status" value="2"/>
</dbReference>
<reference evidence="10 11" key="1">
    <citation type="submission" date="2016-07" db="EMBL/GenBank/DDBJ databases">
        <title>Pervasive Adenine N6-methylation of Active Genes in Fungi.</title>
        <authorList>
            <consortium name="DOE Joint Genome Institute"/>
            <person name="Mondo S.J."/>
            <person name="Dannebaum R.O."/>
            <person name="Kuo R.C."/>
            <person name="Labutti K."/>
            <person name="Haridas S."/>
            <person name="Kuo A."/>
            <person name="Salamov A."/>
            <person name="Ahrendt S.R."/>
            <person name="Lipzen A."/>
            <person name="Sullivan W."/>
            <person name="Andreopoulos W.B."/>
            <person name="Clum A."/>
            <person name="Lindquist E."/>
            <person name="Daum C."/>
            <person name="Ramamoorthy G.K."/>
            <person name="Gryganskyi A."/>
            <person name="Culley D."/>
            <person name="Magnuson J.K."/>
            <person name="James T.Y."/>
            <person name="O'Malley M.A."/>
            <person name="Stajich J.E."/>
            <person name="Spatafora J.W."/>
            <person name="Visel A."/>
            <person name="Grigoriev I.V."/>
        </authorList>
    </citation>
    <scope>NUCLEOTIDE SEQUENCE [LARGE SCALE GENOMIC DNA]</scope>
    <source>
        <strain evidence="10 11">NRRL 3116</strain>
    </source>
</reference>
<comment type="caution">
    <text evidence="10">The sequence shown here is derived from an EMBL/GenBank/DDBJ whole genome shotgun (WGS) entry which is preliminary data.</text>
</comment>
<feature type="domain" description="GATA-type" evidence="9">
    <location>
        <begin position="58"/>
        <end position="111"/>
    </location>
</feature>
<dbReference type="PROSITE" id="PS50114">
    <property type="entry name" value="GATA_ZN_FINGER_2"/>
    <property type="match status" value="2"/>
</dbReference>
<dbReference type="PANTHER" id="PTHR10071">
    <property type="entry name" value="TRANSCRIPTION FACTOR GATA FAMILY MEMBER"/>
    <property type="match status" value="1"/>
</dbReference>
<dbReference type="GeneID" id="33562279"/>
<keyword evidence="3 8" id="KW-0863">Zinc-finger</keyword>
<protein>
    <submittedName>
        <fullName evidence="10">GATA zinc finger-domain-containing protein</fullName>
    </submittedName>
</protein>
<evidence type="ECO:0000256" key="3">
    <source>
        <dbReference type="ARBA" id="ARBA00022771"/>
    </source>
</evidence>
<dbReference type="GO" id="GO:0000122">
    <property type="term" value="P:negative regulation of transcription by RNA polymerase II"/>
    <property type="evidence" value="ECO:0007669"/>
    <property type="project" value="TreeGrafter"/>
</dbReference>
<gene>
    <name evidence="10" type="ORF">BCR41DRAFT_296519</name>
</gene>
<evidence type="ECO:0000313" key="11">
    <source>
        <dbReference type="Proteomes" id="UP000193648"/>
    </source>
</evidence>
<organism evidence="10 11">
    <name type="scientific">Lobosporangium transversale</name>
    <dbReference type="NCBI Taxonomy" id="64571"/>
    <lineage>
        <taxon>Eukaryota</taxon>
        <taxon>Fungi</taxon>
        <taxon>Fungi incertae sedis</taxon>
        <taxon>Mucoromycota</taxon>
        <taxon>Mortierellomycotina</taxon>
        <taxon>Mortierellomycetes</taxon>
        <taxon>Mortierellales</taxon>
        <taxon>Mortierellaceae</taxon>
        <taxon>Lobosporangium</taxon>
    </lineage>
</organism>
<name>A0A1Y2GWR5_9FUNG</name>
<feature type="domain" description="GATA-type" evidence="9">
    <location>
        <begin position="1"/>
        <end position="51"/>
    </location>
</feature>
<evidence type="ECO:0000256" key="7">
    <source>
        <dbReference type="ARBA" id="ARBA00023242"/>
    </source>
</evidence>
<keyword evidence="2" id="KW-0479">Metal-binding</keyword>
<keyword evidence="11" id="KW-1185">Reference proteome</keyword>
<evidence type="ECO:0000256" key="5">
    <source>
        <dbReference type="ARBA" id="ARBA00023015"/>
    </source>
</evidence>
<keyword evidence="4" id="KW-0862">Zinc</keyword>